<protein>
    <recommendedName>
        <fullName evidence="3">Right handed beta helix domain-containing protein</fullName>
    </recommendedName>
</protein>
<dbReference type="EMBL" id="CYKH01000459">
    <property type="protein sequence ID" value="CUF95039.1"/>
    <property type="molecule type" value="Genomic_DNA"/>
</dbReference>
<dbReference type="VEuPathDB" id="TriTrypDB:BSAL_04115"/>
<dbReference type="InterPro" id="IPR011050">
    <property type="entry name" value="Pectin_lyase_fold/virulence"/>
</dbReference>
<keyword evidence="2" id="KW-1185">Reference proteome</keyword>
<evidence type="ECO:0000313" key="1">
    <source>
        <dbReference type="EMBL" id="CUF95039.1"/>
    </source>
</evidence>
<dbReference type="Proteomes" id="UP000051952">
    <property type="component" value="Unassembled WGS sequence"/>
</dbReference>
<accession>A0A0S4IXZ7</accession>
<reference evidence="2" key="1">
    <citation type="submission" date="2015-09" db="EMBL/GenBank/DDBJ databases">
        <authorList>
            <consortium name="Pathogen Informatics"/>
        </authorList>
    </citation>
    <scope>NUCLEOTIDE SEQUENCE [LARGE SCALE GENOMIC DNA]</scope>
    <source>
        <strain evidence="2">Lake Konstanz</strain>
    </source>
</reference>
<gene>
    <name evidence="1" type="ORF">BSAL_04115</name>
</gene>
<evidence type="ECO:0000313" key="2">
    <source>
        <dbReference type="Proteomes" id="UP000051952"/>
    </source>
</evidence>
<organism evidence="1 2">
    <name type="scientific">Bodo saltans</name>
    <name type="common">Flagellated protozoan</name>
    <dbReference type="NCBI Taxonomy" id="75058"/>
    <lineage>
        <taxon>Eukaryota</taxon>
        <taxon>Discoba</taxon>
        <taxon>Euglenozoa</taxon>
        <taxon>Kinetoplastea</taxon>
        <taxon>Metakinetoplastina</taxon>
        <taxon>Eubodonida</taxon>
        <taxon>Bodonidae</taxon>
        <taxon>Bodo</taxon>
    </lineage>
</organism>
<name>A0A0S4IXZ7_BODSA</name>
<sequence length="623" mass="65848">MSSERSFVERLKSGEVVELTESVQCLGPLHITSGVHATLTSTTTDVVTVEGPVLVDEGGTLLLRGVTMVVQDHMRCSGRVEVIGGAVRGGILVCGRGGFECNKSSVVGHITILDHASATLTDCTVEQTPVKVTPQVGIVFQETAAIVAGNSASLIMTGCSVAPTVGRQTKCGIRGETRATVRLKATYVGCGVESCVHLIGCAGEFTQCLFADQNGSGLTLASPNRTSGVTLEHAKGKLMQCIAFQAYFGFIMVHDSEGTLDDCFACDAVNGVTVDGSAAVLQHCHTLVEHVSVVVLNKGKCTVRAPHSDAKTKVHELQKVVAERYVSLANSARVALVQICSKAPSSTSFTTDLESLQTTFFDGHKDGPCVMLFGRYGLEANTQSLLDVSNVLCIGAKEDGVRVSDGAEATLSFMLIMVRSPLLQHHGVRTEPRMDDDKSRGVLCHGARTIDASHITVSGYTFGFFDANAISDVTHVLTTVEDWNTTHLYSNCTASACVNGFTIDGSIARIEDCVANNASSVGVYLLTKSQARVRGGKFSGTRYGVEARGAILTCEGTSIDVDQLSYVVRGEGGRLRAFNCTAIKGSSIGEGEDIFAVDEGGRIKLSNCTEVPQTVSTRNGIIL</sequence>
<dbReference type="SUPFAM" id="SSF51126">
    <property type="entry name" value="Pectin lyase-like"/>
    <property type="match status" value="1"/>
</dbReference>
<proteinExistence type="predicted"/>
<dbReference type="AlphaFoldDB" id="A0A0S4IXZ7"/>
<evidence type="ECO:0008006" key="3">
    <source>
        <dbReference type="Google" id="ProtNLM"/>
    </source>
</evidence>